<dbReference type="Proteomes" id="UP000623067">
    <property type="component" value="Unassembled WGS sequence"/>
</dbReference>
<dbReference type="Pfam" id="PF11739">
    <property type="entry name" value="YdbH-like"/>
    <property type="match status" value="1"/>
</dbReference>
<evidence type="ECO:0000256" key="1">
    <source>
        <dbReference type="SAM" id="MobiDB-lite"/>
    </source>
</evidence>
<dbReference type="EMBL" id="BMIH01000003">
    <property type="protein sequence ID" value="GGB36782.1"/>
    <property type="molecule type" value="Genomic_DNA"/>
</dbReference>
<comment type="caution">
    <text evidence="2">The sequence shown here is derived from an EMBL/GenBank/DDBJ whole genome shotgun (WGS) entry which is preliminary data.</text>
</comment>
<dbReference type="InterPro" id="IPR021730">
    <property type="entry name" value="YdbH"/>
</dbReference>
<protein>
    <recommendedName>
        <fullName evidence="4">Dicarboxylate transport domain-containing protein</fullName>
    </recommendedName>
</protein>
<name>A0A916WVA0_9SPHN</name>
<reference evidence="2" key="1">
    <citation type="journal article" date="2014" name="Int. J. Syst. Evol. Microbiol.">
        <title>Complete genome sequence of Corynebacterium casei LMG S-19264T (=DSM 44701T), isolated from a smear-ripened cheese.</title>
        <authorList>
            <consortium name="US DOE Joint Genome Institute (JGI-PGF)"/>
            <person name="Walter F."/>
            <person name="Albersmeier A."/>
            <person name="Kalinowski J."/>
            <person name="Ruckert C."/>
        </authorList>
    </citation>
    <scope>NUCLEOTIDE SEQUENCE</scope>
    <source>
        <strain evidence="2">CGMCC 1.15330</strain>
    </source>
</reference>
<dbReference type="AlphaFoldDB" id="A0A916WVA0"/>
<evidence type="ECO:0000313" key="3">
    <source>
        <dbReference type="Proteomes" id="UP000623067"/>
    </source>
</evidence>
<evidence type="ECO:0000313" key="2">
    <source>
        <dbReference type="EMBL" id="GGB36782.1"/>
    </source>
</evidence>
<keyword evidence="3" id="KW-1185">Reference proteome</keyword>
<reference evidence="2" key="2">
    <citation type="submission" date="2020-09" db="EMBL/GenBank/DDBJ databases">
        <authorList>
            <person name="Sun Q."/>
            <person name="Zhou Y."/>
        </authorList>
    </citation>
    <scope>NUCLEOTIDE SEQUENCE</scope>
    <source>
        <strain evidence="2">CGMCC 1.15330</strain>
    </source>
</reference>
<feature type="compositionally biased region" description="Pro residues" evidence="1">
    <location>
        <begin position="1032"/>
        <end position="1043"/>
    </location>
</feature>
<accession>A0A916WVA0</accession>
<proteinExistence type="predicted"/>
<sequence>MNTGVQEIEGAPAAPTPRSFRPKRRYIALMVAVSIGALAWIERRPIATRVIDARVLPADLPIRYTLTELEPGHQRLENVVIGDPAAPDLVADWIETRTGLGLTGPWLKSLEVGRVKISGRIVDGRLSLGTLDRLIPRGGGGGPVLPSLDLTLARGELRLTTPWGPVLLAAAGQGRLDDGFAGPLALVAPRLSVPGCDLAGVRAALRVTSQGRDRVALTGPTRVGTLACGEARIAALRADIASQLLLGQDRGSTLAARLASGPVQIPGLRADGADGVVQLDHGGGTAFAGPVDLTATGVSAQGVSARRARLDGRLRVTPDGTGFDGRVAVGGADLRARLPRWPVVAGTPVAPLLARLDRALGAAAGDLSGEARVSVKSGPQTMLRIQSAALFASSGARLAVDGRPAVTWRDGAVRNLAATVSAGGGGLPDLSASLTRRGGTIEGSVAVGPYAAGDARLALSPVTVSWRPSGALRLATRVSLDGPIGDGRIEGLAMPLVVTRSADGGFAIDPGCTPVAFRRLAISGLTLDPARLRLCATGSALVASGPGGVSGGARLAATRLTGRLGATPLDVAMRGGLVRLGDRGFALEDVAATLGTGAAATRLAAAQIDGRLADGAVAGRFAGAGGRIGTVPLLLSAAAGDWRFDRGALSLQGRATVADADPTPRFRALDARDIAFTLKGSRIAVAGALYEPTTATRVAAVTIGHDLPSGSGRADIAVPAITFLDGFQPELLTPLTFGVVADVRGTIDGAGRIDWSPAGVTSRGEFGTKGIDLAAAFGPATGIAGRVRFDDLLGLHTPPHQVARVASVNPGIAVENGTVRYQLLGGTQVQVEGAAWPFAGGALTLDPSLLDFDAQRARRLTFHVAGARADQFLQQFDFDNLNATGTFDGTLPMIFDQAGGRIENGSLVVRPGGGTIAYVGALGQEQLGIWGNLAFQALRSLRYRSLALTLNGPLAGEMVTDVRFAGVSQGQGAKSNFLIRRLQRLPFVFNVRIRAPFRGLIDSAASFYDPRRLIQRNLPALLEEQNRRTAPPDQPAPATPIQPPASETVR</sequence>
<evidence type="ECO:0008006" key="4">
    <source>
        <dbReference type="Google" id="ProtNLM"/>
    </source>
</evidence>
<feature type="region of interest" description="Disordered" evidence="1">
    <location>
        <begin position="1024"/>
        <end position="1050"/>
    </location>
</feature>
<gene>
    <name evidence="2" type="ORF">GCM10011380_27730</name>
</gene>
<organism evidence="2 3">
    <name type="scientific">Sphingomonas metalli</name>
    <dbReference type="NCBI Taxonomy" id="1779358"/>
    <lineage>
        <taxon>Bacteria</taxon>
        <taxon>Pseudomonadati</taxon>
        <taxon>Pseudomonadota</taxon>
        <taxon>Alphaproteobacteria</taxon>
        <taxon>Sphingomonadales</taxon>
        <taxon>Sphingomonadaceae</taxon>
        <taxon>Sphingomonas</taxon>
    </lineage>
</organism>